<dbReference type="EMBL" id="JACGCM010000223">
    <property type="protein sequence ID" value="KAF6174883.1"/>
    <property type="molecule type" value="Genomic_DNA"/>
</dbReference>
<evidence type="ECO:0008006" key="3">
    <source>
        <dbReference type="Google" id="ProtNLM"/>
    </source>
</evidence>
<dbReference type="OrthoDB" id="495795at2759"/>
<dbReference type="PANTHER" id="PTHR34276:SF1">
    <property type="entry name" value="MINI-RIBONUCLEASE 3"/>
    <property type="match status" value="1"/>
</dbReference>
<proteinExistence type="predicted"/>
<gene>
    <name evidence="1" type="ORF">GIB67_026371</name>
</gene>
<evidence type="ECO:0000313" key="2">
    <source>
        <dbReference type="Proteomes" id="UP000541444"/>
    </source>
</evidence>
<dbReference type="Proteomes" id="UP000541444">
    <property type="component" value="Unassembled WGS sequence"/>
</dbReference>
<comment type="caution">
    <text evidence="1">The sequence shown here is derived from an EMBL/GenBank/DDBJ whole genome shotgun (WGS) entry which is preliminary data.</text>
</comment>
<organism evidence="1 2">
    <name type="scientific">Kingdonia uniflora</name>
    <dbReference type="NCBI Taxonomy" id="39325"/>
    <lineage>
        <taxon>Eukaryota</taxon>
        <taxon>Viridiplantae</taxon>
        <taxon>Streptophyta</taxon>
        <taxon>Embryophyta</taxon>
        <taxon>Tracheophyta</taxon>
        <taxon>Spermatophyta</taxon>
        <taxon>Magnoliopsida</taxon>
        <taxon>Ranunculales</taxon>
        <taxon>Circaeasteraceae</taxon>
        <taxon>Kingdonia</taxon>
    </lineage>
</organism>
<accession>A0A7J7P6E1</accession>
<reference evidence="1 2" key="1">
    <citation type="journal article" date="2020" name="IScience">
        <title>Genome Sequencing of the Endangered Kingdonia uniflora (Circaeasteraceae, Ranunculales) Reveals Potential Mechanisms of Evolutionary Specialization.</title>
        <authorList>
            <person name="Sun Y."/>
            <person name="Deng T."/>
            <person name="Zhang A."/>
            <person name="Moore M.J."/>
            <person name="Landis J.B."/>
            <person name="Lin N."/>
            <person name="Zhang H."/>
            <person name="Zhang X."/>
            <person name="Huang J."/>
            <person name="Zhang X."/>
            <person name="Sun H."/>
            <person name="Wang H."/>
        </authorList>
    </citation>
    <scope>NUCLEOTIDE SEQUENCE [LARGE SCALE GENOMIC DNA]</scope>
    <source>
        <strain evidence="1">TB1705</strain>
        <tissue evidence="1">Leaf</tissue>
    </source>
</reference>
<sequence>MAVVVSGLVSVRVRASWDTQSKTKNNIITSTPNLDPSVKKINFNKLLPQFPPTTTTPISINTLELLKRNPIAPKQEKVDDKEYMGFERWLPAAPKVTKPRSIYNAASLAYIGDCIYECLGKVGTPLLKGVPGERLRLVGAFERKP</sequence>
<protein>
    <recommendedName>
        <fullName evidence="3">RNase III domain-containing protein</fullName>
    </recommendedName>
</protein>
<evidence type="ECO:0000313" key="1">
    <source>
        <dbReference type="EMBL" id="KAF6174883.1"/>
    </source>
</evidence>
<keyword evidence="2" id="KW-1185">Reference proteome</keyword>
<dbReference type="PANTHER" id="PTHR34276">
    <property type="entry name" value="MINI-RIBONUCLEASE 3"/>
    <property type="match status" value="1"/>
</dbReference>
<dbReference type="AlphaFoldDB" id="A0A7J7P6E1"/>
<name>A0A7J7P6E1_9MAGN</name>